<reference evidence="5 6" key="1">
    <citation type="submission" date="2020-06" db="EMBL/GenBank/DDBJ databases">
        <authorList>
            <consortium name="Wellcome Sanger Institute Data Sharing"/>
        </authorList>
    </citation>
    <scope>NUCLEOTIDE SEQUENCE [LARGE SCALE GENOMIC DNA]</scope>
</reference>
<dbReference type="GO" id="GO:0031533">
    <property type="term" value="C:mRNA capping enzyme complex"/>
    <property type="evidence" value="ECO:0007669"/>
    <property type="project" value="InterPro"/>
</dbReference>
<evidence type="ECO:0000313" key="5">
    <source>
        <dbReference type="Ensembl" id="ENSDCDP00010042951.1"/>
    </source>
</evidence>
<dbReference type="PANTHER" id="PTHR48168:SF1">
    <property type="entry name" value="RNA GUANINE-N7 METHYLTRANSFERASE ACTIVATING SUBUNIT-RELATED"/>
    <property type="match status" value="1"/>
</dbReference>
<dbReference type="GO" id="GO:0106005">
    <property type="term" value="P:RNA 5'-cap (guanine-N7)-methylation"/>
    <property type="evidence" value="ECO:0007669"/>
    <property type="project" value="InterPro"/>
</dbReference>
<name>A0AAY4DFC2_9TELE</name>
<evidence type="ECO:0000256" key="2">
    <source>
        <dbReference type="ARBA" id="ARBA00023242"/>
    </source>
</evidence>
<dbReference type="Ensembl" id="ENSDCDT00010053004.1">
    <property type="protein sequence ID" value="ENSDCDP00010042951.1"/>
    <property type="gene ID" value="ENSDCDG00010026917.1"/>
</dbReference>
<organism evidence="5 6">
    <name type="scientific">Denticeps clupeoides</name>
    <name type="common">denticle herring</name>
    <dbReference type="NCBI Taxonomy" id="299321"/>
    <lineage>
        <taxon>Eukaryota</taxon>
        <taxon>Metazoa</taxon>
        <taxon>Chordata</taxon>
        <taxon>Craniata</taxon>
        <taxon>Vertebrata</taxon>
        <taxon>Euteleostomi</taxon>
        <taxon>Actinopterygii</taxon>
        <taxon>Neopterygii</taxon>
        <taxon>Teleostei</taxon>
        <taxon>Clupei</taxon>
        <taxon>Clupeiformes</taxon>
        <taxon>Denticipitoidei</taxon>
        <taxon>Denticipitidae</taxon>
        <taxon>Denticeps</taxon>
    </lineage>
</organism>
<evidence type="ECO:0000256" key="4">
    <source>
        <dbReference type="SAM" id="MobiDB-lite"/>
    </source>
</evidence>
<dbReference type="AlphaFoldDB" id="A0AAY4DFC2"/>
<evidence type="ECO:0000256" key="1">
    <source>
        <dbReference type="ARBA" id="ARBA00004123"/>
    </source>
</evidence>
<feature type="region of interest" description="Disordered" evidence="4">
    <location>
        <begin position="29"/>
        <end position="112"/>
    </location>
</feature>
<evidence type="ECO:0008006" key="7">
    <source>
        <dbReference type="Google" id="ProtNLM"/>
    </source>
</evidence>
<gene>
    <name evidence="5" type="primary">RAMAC</name>
</gene>
<reference evidence="5" key="3">
    <citation type="submission" date="2025-09" db="UniProtKB">
        <authorList>
            <consortium name="Ensembl"/>
        </authorList>
    </citation>
    <scope>IDENTIFICATION</scope>
</reference>
<keyword evidence="2" id="KW-0539">Nucleus</keyword>
<dbReference type="GeneTree" id="ENSGT00390000011190"/>
<dbReference type="GO" id="GO:0003723">
    <property type="term" value="F:RNA binding"/>
    <property type="evidence" value="ECO:0007669"/>
    <property type="project" value="InterPro"/>
</dbReference>
<comment type="similarity">
    <text evidence="3">Belongs to the RAM family.</text>
</comment>
<dbReference type="InterPro" id="IPR028271">
    <property type="entry name" value="RAMAC"/>
</dbReference>
<sequence length="112" mass="13341">MTSCADDAPDYEAQFARRFTAEDGEYQEYLRQPSGPPPMVEGWRGRGGGRDSRFQERRPYRGHDRGHGWRWGGDQRSSQHWHDRRWGEAPGPQNSYSQGYNSYNQRRHYERY</sequence>
<evidence type="ECO:0000313" key="6">
    <source>
        <dbReference type="Proteomes" id="UP000694580"/>
    </source>
</evidence>
<accession>A0AAY4DFC2</accession>
<evidence type="ECO:0000256" key="3">
    <source>
        <dbReference type="ARBA" id="ARBA00034716"/>
    </source>
</evidence>
<dbReference type="Pfam" id="PF15320">
    <property type="entry name" value="RAM"/>
    <property type="match status" value="1"/>
</dbReference>
<feature type="compositionally biased region" description="Basic and acidic residues" evidence="4">
    <location>
        <begin position="48"/>
        <end position="67"/>
    </location>
</feature>
<proteinExistence type="inferred from homology"/>
<feature type="compositionally biased region" description="Polar residues" evidence="4">
    <location>
        <begin position="92"/>
        <end position="104"/>
    </location>
</feature>
<protein>
    <recommendedName>
        <fullName evidence="7">RAM protein</fullName>
    </recommendedName>
</protein>
<comment type="subcellular location">
    <subcellularLocation>
        <location evidence="1">Nucleus</location>
    </subcellularLocation>
</comment>
<reference evidence="5" key="2">
    <citation type="submission" date="2025-08" db="UniProtKB">
        <authorList>
            <consortium name="Ensembl"/>
        </authorList>
    </citation>
    <scope>IDENTIFICATION</scope>
</reference>
<dbReference type="PANTHER" id="PTHR48168">
    <property type="entry name" value="RNA GUANINE-7 METHYLTRANSFERASE-ACTIVATING SUBUNIT-LIKE (PSEUDOGENE)-RELATED"/>
    <property type="match status" value="1"/>
</dbReference>
<keyword evidence="6" id="KW-1185">Reference proteome</keyword>
<dbReference type="Proteomes" id="UP000694580">
    <property type="component" value="Chromosome 16"/>
</dbReference>